<evidence type="ECO:0000313" key="2">
    <source>
        <dbReference type="EMBL" id="KJA13884.1"/>
    </source>
</evidence>
<protein>
    <submittedName>
        <fullName evidence="2">Uncharacterized protein</fullName>
    </submittedName>
</protein>
<name>A0A0D2N3Q8_HYPSF</name>
<feature type="compositionally biased region" description="Basic and acidic residues" evidence="1">
    <location>
        <begin position="102"/>
        <end position="112"/>
    </location>
</feature>
<dbReference type="AlphaFoldDB" id="A0A0D2N3Q8"/>
<sequence>MIWVSWEIFARDAAAAKREDGRVVWFPPIPNKDIAPGRADVLSTTDVVWHVQRDASFVTRWRAPQRKISAKVSSSSSIRLPARTSAPQRTAPPIRNPTLNHGPRDDDAHDHSVIADPTLNSTKDWAASISVSFDFPGCPYGFCGTSFLILSRGKRRFVTTQPSSPFQPAESYSLEPCTTFLEILRPGPWTPPRIVLAECATDEHCDSHIRRRQRRDLPPAQRRAADVDSIHRRFAESMFRFRKTRAAAHPIDWDMSLCQRQPPASFVGTSNSENLPTVFEGAAHCSIAIREATSAYPAIFVLRKGLSGRRIVAASHS</sequence>
<evidence type="ECO:0000313" key="3">
    <source>
        <dbReference type="Proteomes" id="UP000054270"/>
    </source>
</evidence>
<feature type="region of interest" description="Disordered" evidence="1">
    <location>
        <begin position="73"/>
        <end position="112"/>
    </location>
</feature>
<reference evidence="3" key="1">
    <citation type="submission" date="2014-04" db="EMBL/GenBank/DDBJ databases">
        <title>Evolutionary Origins and Diversification of the Mycorrhizal Mutualists.</title>
        <authorList>
            <consortium name="DOE Joint Genome Institute"/>
            <consortium name="Mycorrhizal Genomics Consortium"/>
            <person name="Kohler A."/>
            <person name="Kuo A."/>
            <person name="Nagy L.G."/>
            <person name="Floudas D."/>
            <person name="Copeland A."/>
            <person name="Barry K.W."/>
            <person name="Cichocki N."/>
            <person name="Veneault-Fourrey C."/>
            <person name="LaButti K."/>
            <person name="Lindquist E.A."/>
            <person name="Lipzen A."/>
            <person name="Lundell T."/>
            <person name="Morin E."/>
            <person name="Murat C."/>
            <person name="Riley R."/>
            <person name="Ohm R."/>
            <person name="Sun H."/>
            <person name="Tunlid A."/>
            <person name="Henrissat B."/>
            <person name="Grigoriev I.V."/>
            <person name="Hibbett D.S."/>
            <person name="Martin F."/>
        </authorList>
    </citation>
    <scope>NUCLEOTIDE SEQUENCE [LARGE SCALE GENOMIC DNA]</scope>
    <source>
        <strain evidence="3">FD-334 SS-4</strain>
    </source>
</reference>
<organism evidence="2 3">
    <name type="scientific">Hypholoma sublateritium (strain FD-334 SS-4)</name>
    <dbReference type="NCBI Taxonomy" id="945553"/>
    <lineage>
        <taxon>Eukaryota</taxon>
        <taxon>Fungi</taxon>
        <taxon>Dikarya</taxon>
        <taxon>Basidiomycota</taxon>
        <taxon>Agaricomycotina</taxon>
        <taxon>Agaricomycetes</taxon>
        <taxon>Agaricomycetidae</taxon>
        <taxon>Agaricales</taxon>
        <taxon>Agaricineae</taxon>
        <taxon>Strophariaceae</taxon>
        <taxon>Hypholoma</taxon>
    </lineage>
</organism>
<evidence type="ECO:0000256" key="1">
    <source>
        <dbReference type="SAM" id="MobiDB-lite"/>
    </source>
</evidence>
<dbReference type="EMBL" id="KN817707">
    <property type="protein sequence ID" value="KJA13884.1"/>
    <property type="molecule type" value="Genomic_DNA"/>
</dbReference>
<dbReference type="Proteomes" id="UP000054270">
    <property type="component" value="Unassembled WGS sequence"/>
</dbReference>
<keyword evidence="3" id="KW-1185">Reference proteome</keyword>
<proteinExistence type="predicted"/>
<gene>
    <name evidence="2" type="ORF">HYPSUDRAFT_209163</name>
</gene>
<accession>A0A0D2N3Q8</accession>